<dbReference type="EMBL" id="AYYD01001211">
    <property type="protein sequence ID" value="ETK08176.1"/>
    <property type="molecule type" value="Genomic_DNA"/>
</dbReference>
<keyword evidence="1" id="KW-0472">Membrane</keyword>
<keyword evidence="1" id="KW-0812">Transmembrane</keyword>
<accession>W2CNX0</accession>
<proteinExistence type="predicted"/>
<keyword evidence="1" id="KW-1133">Transmembrane helix</keyword>
<comment type="caution">
    <text evidence="2">The sequence shown here is derived from an EMBL/GenBank/DDBJ whole genome shotgun (WGS) entry which is preliminary data.</text>
</comment>
<gene>
    <name evidence="2" type="ORF">T231_14060</name>
</gene>
<dbReference type="AlphaFoldDB" id="W2CNX0"/>
<keyword evidence="3" id="KW-1185">Reference proteome</keyword>
<evidence type="ECO:0000313" key="2">
    <source>
        <dbReference type="EMBL" id="ETK08176.1"/>
    </source>
</evidence>
<dbReference type="Proteomes" id="UP000018874">
    <property type="component" value="Unassembled WGS sequence"/>
</dbReference>
<feature type="transmembrane region" description="Helical" evidence="1">
    <location>
        <begin position="20"/>
        <end position="40"/>
    </location>
</feature>
<sequence>MCVHEYLNFYPVSGSTTPDSLTGITVGCSLSLFSFFAAAFDPQSTVTWLL</sequence>
<name>W2CNX0_9BACT</name>
<evidence type="ECO:0000313" key="3">
    <source>
        <dbReference type="Proteomes" id="UP000018874"/>
    </source>
</evidence>
<protein>
    <submittedName>
        <fullName evidence="2">Uncharacterized protein</fullName>
    </submittedName>
</protein>
<evidence type="ECO:0000256" key="1">
    <source>
        <dbReference type="SAM" id="Phobius"/>
    </source>
</evidence>
<reference evidence="2 3" key="1">
    <citation type="submission" date="2013-11" db="EMBL/GenBank/DDBJ databases">
        <title>Single cell genomics of uncultured Tannerella BU063 (oral taxon 286).</title>
        <authorList>
            <person name="Beall C.J."/>
            <person name="Campbell A.G."/>
            <person name="Griffen A.L."/>
            <person name="Podar M."/>
            <person name="Leys E.J."/>
        </authorList>
    </citation>
    <scope>NUCLEOTIDE SEQUENCE [LARGE SCALE GENOMIC DNA]</scope>
    <source>
        <strain evidence="2">Cell 6/7/9</strain>
    </source>
</reference>
<organism evidence="2 3">
    <name type="scientific">Tannerella sp. oral taxon BU063 isolate Cell 6/7/9</name>
    <dbReference type="NCBI Taxonomy" id="1411021"/>
    <lineage>
        <taxon>Bacteria</taxon>
        <taxon>Pseudomonadati</taxon>
        <taxon>Bacteroidota</taxon>
        <taxon>Bacteroidia</taxon>
        <taxon>Bacteroidales</taxon>
        <taxon>Tannerellaceae</taxon>
        <taxon>Tannerella</taxon>
    </lineage>
</organism>